<evidence type="ECO:0000313" key="3">
    <source>
        <dbReference type="Proteomes" id="UP000386466"/>
    </source>
</evidence>
<dbReference type="GO" id="GO:0000428">
    <property type="term" value="C:DNA-directed RNA polymerase complex"/>
    <property type="evidence" value="ECO:0007669"/>
    <property type="project" value="UniProtKB-KW"/>
</dbReference>
<name>A0A485MBG7_LYNPA</name>
<evidence type="ECO:0000256" key="1">
    <source>
        <dbReference type="SAM" id="MobiDB-lite"/>
    </source>
</evidence>
<sequence>MEEDQELERKAIEELLKEAKRGKTRAETMGPMGWMPMCHTSCAFLPQLPAFLPHPVTSESSESRRGRFRPLGQRPAHACGFCSRSFAEGVCSPPPPPRKRRVSRSWNKPRPHRRRLVCRTLCFEKAAKRHALTHTGTRKEVNYLIIINI</sequence>
<keyword evidence="2" id="KW-0240">DNA-directed RNA polymerase</keyword>
<feature type="compositionally biased region" description="Basic residues" evidence="1">
    <location>
        <begin position="97"/>
        <end position="109"/>
    </location>
</feature>
<keyword evidence="2" id="KW-0804">Transcription</keyword>
<dbReference type="InterPro" id="IPR038948">
    <property type="entry name" value="POLR1D-like"/>
</dbReference>
<keyword evidence="3" id="KW-1185">Reference proteome</keyword>
<dbReference type="PANTHER" id="PTHR34769:SF1">
    <property type="entry name" value="RNA POLYMERASE I AND III SUBUNIT D"/>
    <property type="match status" value="1"/>
</dbReference>
<gene>
    <name evidence="2" type="ORF">LYPA_23C007903</name>
</gene>
<dbReference type="PANTHER" id="PTHR34769">
    <property type="entry name" value="RCG42593, ISOFORM CRA_A"/>
    <property type="match status" value="1"/>
</dbReference>
<accession>A0A485MBG7</accession>
<proteinExistence type="predicted"/>
<organism evidence="2 3">
    <name type="scientific">Lynx pardinus</name>
    <name type="common">Iberian lynx</name>
    <name type="synonym">Felis pardina</name>
    <dbReference type="NCBI Taxonomy" id="191816"/>
    <lineage>
        <taxon>Eukaryota</taxon>
        <taxon>Metazoa</taxon>
        <taxon>Chordata</taxon>
        <taxon>Craniata</taxon>
        <taxon>Vertebrata</taxon>
        <taxon>Euteleostomi</taxon>
        <taxon>Mammalia</taxon>
        <taxon>Eutheria</taxon>
        <taxon>Laurasiatheria</taxon>
        <taxon>Carnivora</taxon>
        <taxon>Feliformia</taxon>
        <taxon>Felidae</taxon>
        <taxon>Felinae</taxon>
        <taxon>Lynx</taxon>
    </lineage>
</organism>
<dbReference type="Proteomes" id="UP000386466">
    <property type="component" value="Unassembled WGS sequence"/>
</dbReference>
<feature type="region of interest" description="Disordered" evidence="1">
    <location>
        <begin position="89"/>
        <end position="109"/>
    </location>
</feature>
<dbReference type="AlphaFoldDB" id="A0A485MBG7"/>
<evidence type="ECO:0000313" key="2">
    <source>
        <dbReference type="EMBL" id="VFV17847.1"/>
    </source>
</evidence>
<reference evidence="2 3" key="1">
    <citation type="submission" date="2019-01" db="EMBL/GenBank/DDBJ databases">
        <authorList>
            <person name="Alioto T."/>
            <person name="Alioto T."/>
        </authorList>
    </citation>
    <scope>NUCLEOTIDE SEQUENCE [LARGE SCALE GENOMIC DNA]</scope>
</reference>
<protein>
    <submittedName>
        <fullName evidence="2">Dna-directed rna polymerases i and iii subunit</fullName>
    </submittedName>
</protein>
<dbReference type="EMBL" id="CAAGRJ010000336">
    <property type="protein sequence ID" value="VFV17847.1"/>
    <property type="molecule type" value="Genomic_DNA"/>
</dbReference>